<keyword evidence="2" id="KW-1185">Reference proteome</keyword>
<dbReference type="STRING" id="645991.Sgly_0791"/>
<dbReference type="RefSeq" id="WP_013624019.1">
    <property type="nucleotide sequence ID" value="NC_015172.1"/>
</dbReference>
<name>F0T184_SYNGF</name>
<protein>
    <submittedName>
        <fullName evidence="1">Uncharacterized protein</fullName>
    </submittedName>
</protein>
<evidence type="ECO:0000313" key="1">
    <source>
        <dbReference type="EMBL" id="ADY55148.1"/>
    </source>
</evidence>
<gene>
    <name evidence="1" type="ordered locus">Sgly_0791</name>
</gene>
<reference evidence="1 2" key="1">
    <citation type="journal article" date="2011" name="Stand. Genomic Sci.">
        <title>Complete genome sequence of Syntrophobotulus glycolicus type strain (FlGlyR).</title>
        <authorList>
            <person name="Han C."/>
            <person name="Mwirichia R."/>
            <person name="Chertkov O."/>
            <person name="Held B."/>
            <person name="Lapidus A."/>
            <person name="Nolan M."/>
            <person name="Lucas S."/>
            <person name="Hammon N."/>
            <person name="Deshpande S."/>
            <person name="Cheng J.F."/>
            <person name="Tapia R."/>
            <person name="Goodwin L."/>
            <person name="Pitluck S."/>
            <person name="Huntemann M."/>
            <person name="Liolios K."/>
            <person name="Ivanova N."/>
            <person name="Pagani I."/>
            <person name="Mavromatis K."/>
            <person name="Ovchinikova G."/>
            <person name="Pati A."/>
            <person name="Chen A."/>
            <person name="Palaniappan K."/>
            <person name="Land M."/>
            <person name="Hauser L."/>
            <person name="Brambilla E.M."/>
            <person name="Rohde M."/>
            <person name="Spring S."/>
            <person name="Sikorski J."/>
            <person name="Goker M."/>
            <person name="Woyke T."/>
            <person name="Bristow J."/>
            <person name="Eisen J.A."/>
            <person name="Markowitz V."/>
            <person name="Hugenholtz P."/>
            <person name="Kyrpides N.C."/>
            <person name="Klenk H.P."/>
            <person name="Detter J.C."/>
        </authorList>
    </citation>
    <scope>NUCLEOTIDE SEQUENCE [LARGE SCALE GENOMIC DNA]</scope>
    <source>
        <strain evidence="2">DSM 8271 / FlGlyR</strain>
    </source>
</reference>
<dbReference type="KEGG" id="sgy:Sgly_0791"/>
<sequence>MVHRFSKKILFQIEDMKIKGNSIKQIAKKLKITPTDVKNGLNKIYEQEFREG</sequence>
<dbReference type="Proteomes" id="UP000007488">
    <property type="component" value="Chromosome"/>
</dbReference>
<dbReference type="EMBL" id="CP002547">
    <property type="protein sequence ID" value="ADY55148.1"/>
    <property type="molecule type" value="Genomic_DNA"/>
</dbReference>
<accession>F0T184</accession>
<evidence type="ECO:0000313" key="2">
    <source>
        <dbReference type="Proteomes" id="UP000007488"/>
    </source>
</evidence>
<reference evidence="2" key="2">
    <citation type="submission" date="2011-02" db="EMBL/GenBank/DDBJ databases">
        <title>The complete genome of Syntrophobotulus glycolicus DSM 8271.</title>
        <authorList>
            <person name="Lucas S."/>
            <person name="Copeland A."/>
            <person name="Lapidus A."/>
            <person name="Bruce D."/>
            <person name="Goodwin L."/>
            <person name="Pitluck S."/>
            <person name="Kyrpides N."/>
            <person name="Mavromatis K."/>
            <person name="Pagani I."/>
            <person name="Ivanova N."/>
            <person name="Mikhailova N."/>
            <person name="Chertkov O."/>
            <person name="Held B."/>
            <person name="Detter J.C."/>
            <person name="Tapia R."/>
            <person name="Han C."/>
            <person name="Land M."/>
            <person name="Hauser L."/>
            <person name="Markowitz V."/>
            <person name="Cheng J.-F."/>
            <person name="Hugenholtz P."/>
            <person name="Woyke T."/>
            <person name="Wu D."/>
            <person name="Spring S."/>
            <person name="Schroeder M."/>
            <person name="Brambilla E."/>
            <person name="Klenk H.-P."/>
            <person name="Eisen J.A."/>
        </authorList>
    </citation>
    <scope>NUCLEOTIDE SEQUENCE [LARGE SCALE GENOMIC DNA]</scope>
    <source>
        <strain evidence="2">DSM 8271 / FlGlyR</strain>
    </source>
</reference>
<organism evidence="1 2">
    <name type="scientific">Syntrophobotulus glycolicus (strain DSM 8271 / FlGlyR)</name>
    <dbReference type="NCBI Taxonomy" id="645991"/>
    <lineage>
        <taxon>Bacteria</taxon>
        <taxon>Bacillati</taxon>
        <taxon>Bacillota</taxon>
        <taxon>Clostridia</taxon>
        <taxon>Eubacteriales</taxon>
        <taxon>Desulfitobacteriaceae</taxon>
        <taxon>Syntrophobotulus</taxon>
    </lineage>
</organism>
<dbReference type="HOGENOM" id="CLU_3041947_0_0_9"/>
<proteinExistence type="predicted"/>
<dbReference type="AlphaFoldDB" id="F0T184"/>